<reference evidence="2 3" key="1">
    <citation type="journal article" date="2018" name="Int. J. Syst. Evol. Microbiol.">
        <title>Lactobacillus bambusae sp. nov., isolated from a traditional fermented Ma-bamboo shoots of Taiwan.</title>
        <authorList>
            <person name="Wang L.-T."/>
        </authorList>
    </citation>
    <scope>NUCLEOTIDE SEQUENCE [LARGE SCALE GENOMIC DNA]</scope>
    <source>
        <strain evidence="2 3">BS-W1</strain>
    </source>
</reference>
<sequence>MVLFEQYHPILTPHYTLDWLTEFDLMKVHQARLGLNHYAASGLTEPTIQQTANFVNQTMHDIMTEKELTWGIKTRSDNFFVGMVSLMAITKTSAELRFMLFNESEIDQHQEIITRVIDLAFHQLGLINLTADANQTTLLGQRLLLACGFIKDNDRFTLKKLP</sequence>
<keyword evidence="3" id="KW-1185">Reference proteome</keyword>
<protein>
    <recommendedName>
        <fullName evidence="1">N-acetyltransferase domain-containing protein</fullName>
    </recommendedName>
</protein>
<evidence type="ECO:0000259" key="1">
    <source>
        <dbReference type="Pfam" id="PF13302"/>
    </source>
</evidence>
<dbReference type="InterPro" id="IPR016181">
    <property type="entry name" value="Acyl_CoA_acyltransferase"/>
</dbReference>
<feature type="domain" description="N-acetyltransferase" evidence="1">
    <location>
        <begin position="42"/>
        <end position="149"/>
    </location>
</feature>
<proteinExistence type="predicted"/>
<dbReference type="SUPFAM" id="SSF55729">
    <property type="entry name" value="Acyl-CoA N-acyltransferases (Nat)"/>
    <property type="match status" value="1"/>
</dbReference>
<dbReference type="Proteomes" id="UP000245080">
    <property type="component" value="Unassembled WGS sequence"/>
</dbReference>
<dbReference type="RefSeq" id="WP_109250046.1">
    <property type="nucleotide sequence ID" value="NZ_QCXQ01000002.1"/>
</dbReference>
<evidence type="ECO:0000313" key="2">
    <source>
        <dbReference type="EMBL" id="PWG00099.1"/>
    </source>
</evidence>
<gene>
    <name evidence="2" type="ORF">DCM90_03960</name>
</gene>
<evidence type="ECO:0000313" key="3">
    <source>
        <dbReference type="Proteomes" id="UP000245080"/>
    </source>
</evidence>
<accession>A0A2V1MYQ1</accession>
<dbReference type="Pfam" id="PF13302">
    <property type="entry name" value="Acetyltransf_3"/>
    <property type="match status" value="1"/>
</dbReference>
<dbReference type="EMBL" id="QCXQ01000002">
    <property type="protein sequence ID" value="PWG00099.1"/>
    <property type="molecule type" value="Genomic_DNA"/>
</dbReference>
<dbReference type="Gene3D" id="3.40.630.30">
    <property type="match status" value="1"/>
</dbReference>
<organism evidence="2 3">
    <name type="scientific">Levilactobacillus bambusae</name>
    <dbReference type="NCBI Taxonomy" id="2024736"/>
    <lineage>
        <taxon>Bacteria</taxon>
        <taxon>Bacillati</taxon>
        <taxon>Bacillota</taxon>
        <taxon>Bacilli</taxon>
        <taxon>Lactobacillales</taxon>
        <taxon>Lactobacillaceae</taxon>
        <taxon>Levilactobacillus</taxon>
    </lineage>
</organism>
<dbReference type="OrthoDB" id="2249426at2"/>
<dbReference type="GO" id="GO:0016747">
    <property type="term" value="F:acyltransferase activity, transferring groups other than amino-acyl groups"/>
    <property type="evidence" value="ECO:0007669"/>
    <property type="project" value="InterPro"/>
</dbReference>
<dbReference type="AlphaFoldDB" id="A0A2V1MYQ1"/>
<dbReference type="InterPro" id="IPR000182">
    <property type="entry name" value="GNAT_dom"/>
</dbReference>
<comment type="caution">
    <text evidence="2">The sequence shown here is derived from an EMBL/GenBank/DDBJ whole genome shotgun (WGS) entry which is preliminary data.</text>
</comment>
<name>A0A2V1MYQ1_9LACO</name>